<evidence type="ECO:0000313" key="1">
    <source>
        <dbReference type="EMBL" id="KAK9541790.1"/>
    </source>
</evidence>
<evidence type="ECO:0000313" key="2">
    <source>
        <dbReference type="Proteomes" id="UP001488805"/>
    </source>
</evidence>
<comment type="caution">
    <text evidence="1">The sequence shown here is derived from an EMBL/GenBank/DDBJ whole genome shotgun (WGS) entry which is preliminary data.</text>
</comment>
<organism evidence="1 2">
    <name type="scientific">Zoarces viviparus</name>
    <name type="common">Viviparous eelpout</name>
    <name type="synonym">Blennius viviparus</name>
    <dbReference type="NCBI Taxonomy" id="48416"/>
    <lineage>
        <taxon>Eukaryota</taxon>
        <taxon>Metazoa</taxon>
        <taxon>Chordata</taxon>
        <taxon>Craniata</taxon>
        <taxon>Vertebrata</taxon>
        <taxon>Euteleostomi</taxon>
        <taxon>Actinopterygii</taxon>
        <taxon>Neopterygii</taxon>
        <taxon>Teleostei</taxon>
        <taxon>Neoteleostei</taxon>
        <taxon>Acanthomorphata</taxon>
        <taxon>Eupercaria</taxon>
        <taxon>Perciformes</taxon>
        <taxon>Cottioidei</taxon>
        <taxon>Zoarcales</taxon>
        <taxon>Zoarcidae</taxon>
        <taxon>Zoarcinae</taxon>
        <taxon>Zoarces</taxon>
    </lineage>
</organism>
<sequence>MAVPRPLRISQTEAPVRSQQEEAVFVLGRSSGAPPTESTALWPFSKRDHLSHSELGPAATALTATVGQSGEVQG</sequence>
<gene>
    <name evidence="1" type="ORF">VZT92_001810</name>
</gene>
<accession>A0AAW1G3A8</accession>
<name>A0AAW1G3A8_ZOAVI</name>
<dbReference type="EMBL" id="JBCEZU010000002">
    <property type="protein sequence ID" value="KAK9541790.1"/>
    <property type="molecule type" value="Genomic_DNA"/>
</dbReference>
<keyword evidence="2" id="KW-1185">Reference proteome</keyword>
<dbReference type="AlphaFoldDB" id="A0AAW1G3A8"/>
<protein>
    <submittedName>
        <fullName evidence="1">Uncharacterized protein</fullName>
    </submittedName>
</protein>
<reference evidence="1 2" key="1">
    <citation type="journal article" date="2024" name="Genome Biol. Evol.">
        <title>Chromosome-level genome assembly of the viviparous eelpout Zoarces viviparus.</title>
        <authorList>
            <person name="Fuhrmann N."/>
            <person name="Brasseur M.V."/>
            <person name="Bakowski C.E."/>
            <person name="Podsiadlowski L."/>
            <person name="Prost S."/>
            <person name="Krehenwinkel H."/>
            <person name="Mayer C."/>
        </authorList>
    </citation>
    <scope>NUCLEOTIDE SEQUENCE [LARGE SCALE GENOMIC DNA]</scope>
    <source>
        <strain evidence="1">NO-MEL_2022_Ind0_liver</strain>
    </source>
</reference>
<proteinExistence type="predicted"/>
<dbReference type="Proteomes" id="UP001488805">
    <property type="component" value="Unassembled WGS sequence"/>
</dbReference>